<dbReference type="Pfam" id="PF13523">
    <property type="entry name" value="Acetyltransf_8"/>
    <property type="match status" value="1"/>
</dbReference>
<keyword evidence="6" id="KW-0012">Acyltransferase</keyword>
<proteinExistence type="predicted"/>
<dbReference type="SUPFAM" id="SSF55729">
    <property type="entry name" value="Acyl-CoA N-acyltransferases (Nat)"/>
    <property type="match status" value="1"/>
</dbReference>
<evidence type="ECO:0000259" key="5">
    <source>
        <dbReference type="SMART" id="SM01006"/>
    </source>
</evidence>
<evidence type="ECO:0000256" key="4">
    <source>
        <dbReference type="ARBA" id="ARBA00031122"/>
    </source>
</evidence>
<keyword evidence="6" id="KW-0808">Transferase</keyword>
<sequence length="182" mass="19983">MSTVGPITLEPLDVDERGVRLHAWVTHPRSAFWMMQDATPAEVVADYRLVAEHPHHDAWLGRVDGEPAFLAETYDPVLAPEVGLAGLPELRPGDLGMHVLVAPPDPGTDPRPGFTRAVFAAVMAHCFRDPAVRRVVVEPDVRNERIATLNREAGFVVVRVVDLPGKQAALSFCTRADWEAAR</sequence>
<dbReference type="InterPro" id="IPR019432">
    <property type="entry name" value="Acyltransferase_MbtK/IucB-like"/>
</dbReference>
<evidence type="ECO:0000256" key="2">
    <source>
        <dbReference type="ARBA" id="ARBA00005102"/>
    </source>
</evidence>
<dbReference type="Gene3D" id="3.40.630.30">
    <property type="match status" value="1"/>
</dbReference>
<dbReference type="Proteomes" id="UP001589750">
    <property type="component" value="Unassembled WGS sequence"/>
</dbReference>
<keyword evidence="7" id="KW-1185">Reference proteome</keyword>
<dbReference type="SMART" id="SM01006">
    <property type="entry name" value="AlcB"/>
    <property type="match status" value="1"/>
</dbReference>
<dbReference type="GO" id="GO:0016746">
    <property type="term" value="F:acyltransferase activity"/>
    <property type="evidence" value="ECO:0007669"/>
    <property type="project" value="UniProtKB-KW"/>
</dbReference>
<accession>A0ABV5KBL2</accession>
<dbReference type="PANTHER" id="PTHR31438">
    <property type="entry name" value="LYSINE N-ACYLTRANSFERASE C17G9.06C-RELATED"/>
    <property type="match status" value="1"/>
</dbReference>
<protein>
    <recommendedName>
        <fullName evidence="3">Lysine N-acyltransferase MbtK</fullName>
    </recommendedName>
    <alternativeName>
        <fullName evidence="4">Mycobactin synthase protein K</fullName>
    </alternativeName>
</protein>
<evidence type="ECO:0000256" key="1">
    <source>
        <dbReference type="ARBA" id="ARBA00003818"/>
    </source>
</evidence>
<dbReference type="RefSeq" id="WP_140010300.1">
    <property type="nucleotide sequence ID" value="NZ_JBHMDG010000016.1"/>
</dbReference>
<gene>
    <name evidence="6" type="ORF">ACFFRI_13860</name>
</gene>
<evidence type="ECO:0000256" key="3">
    <source>
        <dbReference type="ARBA" id="ARBA00020586"/>
    </source>
</evidence>
<name>A0ABV5KBL2_9ACTN</name>
<evidence type="ECO:0000313" key="6">
    <source>
        <dbReference type="EMBL" id="MFB9314134.1"/>
    </source>
</evidence>
<feature type="domain" description="Acyltransferase MbtK/IucB-like conserved" evidence="5">
    <location>
        <begin position="10"/>
        <end position="57"/>
    </location>
</feature>
<reference evidence="6 7" key="1">
    <citation type="submission" date="2024-09" db="EMBL/GenBank/DDBJ databases">
        <authorList>
            <person name="Sun Q."/>
            <person name="Mori K."/>
        </authorList>
    </citation>
    <scope>NUCLEOTIDE SEQUENCE [LARGE SCALE GENOMIC DNA]</scope>
    <source>
        <strain evidence="6 7">JCM 9626</strain>
    </source>
</reference>
<organism evidence="6 7">
    <name type="scientific">Nocardioides plantarum</name>
    <dbReference type="NCBI Taxonomy" id="29299"/>
    <lineage>
        <taxon>Bacteria</taxon>
        <taxon>Bacillati</taxon>
        <taxon>Actinomycetota</taxon>
        <taxon>Actinomycetes</taxon>
        <taxon>Propionibacteriales</taxon>
        <taxon>Nocardioidaceae</taxon>
        <taxon>Nocardioides</taxon>
    </lineage>
</organism>
<comment type="pathway">
    <text evidence="2">Siderophore biosynthesis; mycobactin biosynthesis.</text>
</comment>
<dbReference type="EMBL" id="JBHMDG010000016">
    <property type="protein sequence ID" value="MFB9314134.1"/>
    <property type="molecule type" value="Genomic_DNA"/>
</dbReference>
<evidence type="ECO:0000313" key="7">
    <source>
        <dbReference type="Proteomes" id="UP001589750"/>
    </source>
</evidence>
<comment type="function">
    <text evidence="1">Acyltransferase required for the direct transfer of medium- to long-chain fatty acyl moieties from a carrier protein (MbtL) on to the epsilon-amino group of lysine residue in the mycobactin core.</text>
</comment>
<dbReference type="InterPro" id="IPR016181">
    <property type="entry name" value="Acyl_CoA_acyltransferase"/>
</dbReference>
<comment type="caution">
    <text evidence="6">The sequence shown here is derived from an EMBL/GenBank/DDBJ whole genome shotgun (WGS) entry which is preliminary data.</text>
</comment>
<dbReference type="PANTHER" id="PTHR31438:SF1">
    <property type="entry name" value="LYSINE N-ACYLTRANSFERASE C17G9.06C-RELATED"/>
    <property type="match status" value="1"/>
</dbReference>